<protein>
    <submittedName>
        <fullName evidence="1">Uncharacterized protein</fullName>
    </submittedName>
</protein>
<evidence type="ECO:0000313" key="1">
    <source>
        <dbReference type="EMBL" id="CAJ2648725.1"/>
    </source>
</evidence>
<name>A0ACB0JV17_TRIPR</name>
<comment type="caution">
    <text evidence="1">The sequence shown here is derived from an EMBL/GenBank/DDBJ whole genome shotgun (WGS) entry which is preliminary data.</text>
</comment>
<organism evidence="1 2">
    <name type="scientific">Trifolium pratense</name>
    <name type="common">Red clover</name>
    <dbReference type="NCBI Taxonomy" id="57577"/>
    <lineage>
        <taxon>Eukaryota</taxon>
        <taxon>Viridiplantae</taxon>
        <taxon>Streptophyta</taxon>
        <taxon>Embryophyta</taxon>
        <taxon>Tracheophyta</taxon>
        <taxon>Spermatophyta</taxon>
        <taxon>Magnoliopsida</taxon>
        <taxon>eudicotyledons</taxon>
        <taxon>Gunneridae</taxon>
        <taxon>Pentapetalae</taxon>
        <taxon>rosids</taxon>
        <taxon>fabids</taxon>
        <taxon>Fabales</taxon>
        <taxon>Fabaceae</taxon>
        <taxon>Papilionoideae</taxon>
        <taxon>50 kb inversion clade</taxon>
        <taxon>NPAAA clade</taxon>
        <taxon>Hologalegina</taxon>
        <taxon>IRL clade</taxon>
        <taxon>Trifolieae</taxon>
        <taxon>Trifolium</taxon>
    </lineage>
</organism>
<accession>A0ACB0JV17</accession>
<reference evidence="1" key="1">
    <citation type="submission" date="2023-10" db="EMBL/GenBank/DDBJ databases">
        <authorList>
            <person name="Rodriguez Cubillos JULIANA M."/>
            <person name="De Vega J."/>
        </authorList>
    </citation>
    <scope>NUCLEOTIDE SEQUENCE</scope>
</reference>
<sequence length="269" mass="30939">MLSLKLFLISTAVIFTALGLKSSLPLATTHLTLLWNFFLLCFTPPYLIFTVNAIIISILASSRFHQSYNHPIVDPTPPPIVVVNTVHVDVPTPSPKQGEEEEEEEPEEETKQIDLGILKLKRMDSPENLPPVDKPLLSTRFTHRKPLKFSPEGGKSLKVAAKQKRHETLENTWKMITEGRSMPLTRHMKKCDTWQNRYDAGPHEPQDSAVTVSDFNFNKTWKLRKEPSLSQDELNKRVEAFIRKFNQQMRLQREESLNHYMQMINHGAS</sequence>
<proteinExistence type="predicted"/>
<dbReference type="EMBL" id="CASHSV030000109">
    <property type="protein sequence ID" value="CAJ2648725.1"/>
    <property type="molecule type" value="Genomic_DNA"/>
</dbReference>
<keyword evidence="2" id="KW-1185">Reference proteome</keyword>
<dbReference type="Proteomes" id="UP001177021">
    <property type="component" value="Unassembled WGS sequence"/>
</dbReference>
<evidence type="ECO:0000313" key="2">
    <source>
        <dbReference type="Proteomes" id="UP001177021"/>
    </source>
</evidence>
<gene>
    <name evidence="1" type="ORF">MILVUS5_LOCUS17008</name>
</gene>